<keyword evidence="3 5" id="KW-1133">Transmembrane helix</keyword>
<organism evidence="8 9">
    <name type="scientific">Tegillarca granosa</name>
    <name type="common">Malaysian cockle</name>
    <name type="synonym">Anadara granosa</name>
    <dbReference type="NCBI Taxonomy" id="220873"/>
    <lineage>
        <taxon>Eukaryota</taxon>
        <taxon>Metazoa</taxon>
        <taxon>Spiralia</taxon>
        <taxon>Lophotrochozoa</taxon>
        <taxon>Mollusca</taxon>
        <taxon>Bivalvia</taxon>
        <taxon>Autobranchia</taxon>
        <taxon>Pteriomorphia</taxon>
        <taxon>Arcoida</taxon>
        <taxon>Arcoidea</taxon>
        <taxon>Arcidae</taxon>
        <taxon>Tegillarca</taxon>
    </lineage>
</organism>
<evidence type="ECO:0000313" key="9">
    <source>
        <dbReference type="Proteomes" id="UP001217089"/>
    </source>
</evidence>
<dbReference type="Gene3D" id="1.20.58.390">
    <property type="entry name" value="Neurotransmitter-gated ion-channel transmembrane domain"/>
    <property type="match status" value="1"/>
</dbReference>
<dbReference type="Pfam" id="PF02932">
    <property type="entry name" value="Neur_chan_memb"/>
    <property type="match status" value="1"/>
</dbReference>
<evidence type="ECO:0000256" key="1">
    <source>
        <dbReference type="ARBA" id="ARBA00004141"/>
    </source>
</evidence>
<dbReference type="SUPFAM" id="SSF90112">
    <property type="entry name" value="Neurotransmitter-gated ion-channel transmembrane pore"/>
    <property type="match status" value="1"/>
</dbReference>
<keyword evidence="2 5" id="KW-0812">Transmembrane</keyword>
<dbReference type="InterPro" id="IPR038050">
    <property type="entry name" value="Neuro_actylchol_rec"/>
</dbReference>
<dbReference type="SUPFAM" id="SSF63712">
    <property type="entry name" value="Nicotinic receptor ligand binding domain-like"/>
    <property type="match status" value="1"/>
</dbReference>
<dbReference type="Proteomes" id="UP001217089">
    <property type="component" value="Unassembled WGS sequence"/>
</dbReference>
<evidence type="ECO:0000256" key="2">
    <source>
        <dbReference type="ARBA" id="ARBA00022692"/>
    </source>
</evidence>
<dbReference type="InterPro" id="IPR006202">
    <property type="entry name" value="Neur_chan_lig-bd"/>
</dbReference>
<dbReference type="InterPro" id="IPR036734">
    <property type="entry name" value="Neur_chan_lig-bd_sf"/>
</dbReference>
<gene>
    <name evidence="8" type="ORF">KUTeg_014555</name>
</gene>
<evidence type="ECO:0000256" key="5">
    <source>
        <dbReference type="SAM" id="Phobius"/>
    </source>
</evidence>
<name>A0ABQ9ERR4_TEGGR</name>
<protein>
    <recommendedName>
        <fullName evidence="10">Neurotransmitter-gated ion-channel ligand-binding domain-containing protein</fullName>
    </recommendedName>
</protein>
<comment type="subcellular location">
    <subcellularLocation>
        <location evidence="1">Membrane</location>
        <topology evidence="1">Multi-pass membrane protein</topology>
    </subcellularLocation>
</comment>
<feature type="non-terminal residue" evidence="8">
    <location>
        <position position="304"/>
    </location>
</feature>
<feature type="domain" description="Neurotransmitter-gated ion-channel ligand-binding" evidence="6">
    <location>
        <begin position="1"/>
        <end position="152"/>
    </location>
</feature>
<keyword evidence="4 5" id="KW-0472">Membrane</keyword>
<feature type="transmembrane region" description="Helical" evidence="5">
    <location>
        <begin position="184"/>
        <end position="205"/>
    </location>
</feature>
<feature type="transmembrane region" description="Helical" evidence="5">
    <location>
        <begin position="280"/>
        <end position="301"/>
    </location>
</feature>
<evidence type="ECO:0000313" key="8">
    <source>
        <dbReference type="EMBL" id="KAJ8307908.1"/>
    </source>
</evidence>
<evidence type="ECO:0000256" key="4">
    <source>
        <dbReference type="ARBA" id="ARBA00023136"/>
    </source>
</evidence>
<evidence type="ECO:0000256" key="3">
    <source>
        <dbReference type="ARBA" id="ARBA00022989"/>
    </source>
</evidence>
<feature type="domain" description="Neurotransmitter-gated ion-channel transmembrane" evidence="7">
    <location>
        <begin position="195"/>
        <end position="266"/>
    </location>
</feature>
<dbReference type="InterPro" id="IPR036719">
    <property type="entry name" value="Neuro-gated_channel_TM_sf"/>
</dbReference>
<dbReference type="InterPro" id="IPR006029">
    <property type="entry name" value="Neurotrans-gated_channel_TM"/>
</dbReference>
<feature type="non-terminal residue" evidence="8">
    <location>
        <position position="1"/>
    </location>
</feature>
<dbReference type="PANTHER" id="PTHR18945">
    <property type="entry name" value="NEUROTRANSMITTER GATED ION CHANNEL"/>
    <property type="match status" value="1"/>
</dbReference>
<evidence type="ECO:0000259" key="6">
    <source>
        <dbReference type="Pfam" id="PF02931"/>
    </source>
</evidence>
<evidence type="ECO:0008006" key="10">
    <source>
        <dbReference type="Google" id="ProtNLM"/>
    </source>
</evidence>
<dbReference type="EMBL" id="JARBDR010000686">
    <property type="protein sequence ID" value="KAJ8307908.1"/>
    <property type="molecule type" value="Genomic_DNA"/>
</dbReference>
<accession>A0ABQ9ERR4</accession>
<sequence>VFIKIVFLKIGEINTVTEQFEAEVFIQARWSEKALDHATTTDKVDFSSYWNPELLVQNVMGTPQSNLWREVMYAKSGEAFIVEKRKIKGKFAENLELEDFPFDYQYLSILISSHLSEDELEILEDDHDLSVIKATCFVDEQQWSLLDYVESTPQISVKEFSETKNIRFPVLAVHCSAVRKYGFFIWNIVVIMSIISSLSFATFSITPALPQNRLQLGFTLTLTGVTFRFVTNQSLPKISYLTRIDKYILFSMIFTFLVSVWHAVITLFDGHLQAQMDVGAFIAFAVLYALFQIFFILSVIIKIL</sequence>
<keyword evidence="9" id="KW-1185">Reference proteome</keyword>
<comment type="caution">
    <text evidence="8">The sequence shown here is derived from an EMBL/GenBank/DDBJ whole genome shotgun (WGS) entry which is preliminary data.</text>
</comment>
<feature type="transmembrane region" description="Helical" evidence="5">
    <location>
        <begin position="247"/>
        <end position="268"/>
    </location>
</feature>
<dbReference type="InterPro" id="IPR006201">
    <property type="entry name" value="Neur_channel"/>
</dbReference>
<dbReference type="Pfam" id="PF02931">
    <property type="entry name" value="Neur_chan_LBD"/>
    <property type="match status" value="1"/>
</dbReference>
<proteinExistence type="predicted"/>
<evidence type="ECO:0000259" key="7">
    <source>
        <dbReference type="Pfam" id="PF02932"/>
    </source>
</evidence>
<dbReference type="Gene3D" id="2.70.170.10">
    <property type="entry name" value="Neurotransmitter-gated ion-channel ligand-binding domain"/>
    <property type="match status" value="1"/>
</dbReference>
<reference evidence="8 9" key="1">
    <citation type="submission" date="2022-12" db="EMBL/GenBank/DDBJ databases">
        <title>Chromosome-level genome of Tegillarca granosa.</title>
        <authorList>
            <person name="Kim J."/>
        </authorList>
    </citation>
    <scope>NUCLEOTIDE SEQUENCE [LARGE SCALE GENOMIC DNA]</scope>
    <source>
        <strain evidence="8">Teg-2019</strain>
        <tissue evidence="8">Adductor muscle</tissue>
    </source>
</reference>